<evidence type="ECO:0000313" key="3">
    <source>
        <dbReference type="EMBL" id="KAF8412342.1"/>
    </source>
</evidence>
<dbReference type="OrthoDB" id="1898716at2759"/>
<evidence type="ECO:0000259" key="2">
    <source>
        <dbReference type="PROSITE" id="PS51297"/>
    </source>
</evidence>
<evidence type="ECO:0000256" key="1">
    <source>
        <dbReference type="SAM" id="Coils"/>
    </source>
</evidence>
<dbReference type="PROSITE" id="PS51297">
    <property type="entry name" value="K_BOX"/>
    <property type="match status" value="1"/>
</dbReference>
<name>A0A835A1E2_TETSI</name>
<organism evidence="3 4">
    <name type="scientific">Tetracentron sinense</name>
    <name type="common">Spur-leaf</name>
    <dbReference type="NCBI Taxonomy" id="13715"/>
    <lineage>
        <taxon>Eukaryota</taxon>
        <taxon>Viridiplantae</taxon>
        <taxon>Streptophyta</taxon>
        <taxon>Embryophyta</taxon>
        <taxon>Tracheophyta</taxon>
        <taxon>Spermatophyta</taxon>
        <taxon>Magnoliopsida</taxon>
        <taxon>Trochodendrales</taxon>
        <taxon>Trochodendraceae</taxon>
        <taxon>Tetracentron</taxon>
    </lineage>
</organism>
<dbReference type="EMBL" id="JABCRI010000001">
    <property type="protein sequence ID" value="KAF8412342.1"/>
    <property type="molecule type" value="Genomic_DNA"/>
</dbReference>
<evidence type="ECO:0000313" key="4">
    <source>
        <dbReference type="Proteomes" id="UP000655225"/>
    </source>
</evidence>
<dbReference type="Proteomes" id="UP000655225">
    <property type="component" value="Unassembled WGS sequence"/>
</dbReference>
<keyword evidence="4" id="KW-1185">Reference proteome</keyword>
<dbReference type="AlphaFoldDB" id="A0A835A1E2"/>
<keyword evidence="1" id="KW-0175">Coiled coil</keyword>
<feature type="domain" description="K-box" evidence="2">
    <location>
        <begin position="70"/>
        <end position="160"/>
    </location>
</feature>
<accession>A0A835A1E2</accession>
<protein>
    <recommendedName>
        <fullName evidence="2">K-box domain-containing protein</fullName>
    </recommendedName>
</protein>
<gene>
    <name evidence="3" type="ORF">HHK36_000304</name>
</gene>
<reference evidence="3 4" key="1">
    <citation type="submission" date="2020-04" db="EMBL/GenBank/DDBJ databases">
        <title>Plant Genome Project.</title>
        <authorList>
            <person name="Zhang R.-G."/>
        </authorList>
    </citation>
    <scope>NUCLEOTIDE SEQUENCE [LARGE SCALE GENOMIC DNA]</scope>
    <source>
        <strain evidence="3">YNK0</strain>
        <tissue evidence="3">Leaf</tissue>
    </source>
</reference>
<feature type="coiled-coil region" evidence="1">
    <location>
        <begin position="70"/>
        <end position="153"/>
    </location>
</feature>
<proteinExistence type="predicted"/>
<dbReference type="GO" id="GO:0005634">
    <property type="term" value="C:nucleus"/>
    <property type="evidence" value="ECO:0007669"/>
    <property type="project" value="InterPro"/>
</dbReference>
<comment type="caution">
    <text evidence="3">The sequence shown here is derived from an EMBL/GenBank/DDBJ whole genome shotgun (WGS) entry which is preliminary data.</text>
</comment>
<sequence>MDGEDVELVVFEPTNAIDPGAPEFVCKMSLQACQSTEPPDLTSNNFVYKEQSYKHVSALYGFSHNKWFHMQQLKYEAANMTKKIEILEVSKRKLLGEGLESCSIDELQETEDQLEQSLSNIRARKNQLFMEQIEQLKEKERTLTEEYAMLREKCGVQPRQALTHEKGVVPYSRNSTFSDVETELFIGQPERATTRHQPQLLGDDLGHSLRICAI</sequence>
<dbReference type="GO" id="GO:0003700">
    <property type="term" value="F:DNA-binding transcription factor activity"/>
    <property type="evidence" value="ECO:0007669"/>
    <property type="project" value="InterPro"/>
</dbReference>
<dbReference type="InterPro" id="IPR002487">
    <property type="entry name" value="TF_Kbox"/>
</dbReference>
<dbReference type="Pfam" id="PF01486">
    <property type="entry name" value="K-box"/>
    <property type="match status" value="1"/>
</dbReference>